<dbReference type="GO" id="GO:0005829">
    <property type="term" value="C:cytosol"/>
    <property type="evidence" value="ECO:0007669"/>
    <property type="project" value="TreeGrafter"/>
</dbReference>
<evidence type="ECO:0000256" key="11">
    <source>
        <dbReference type="RuleBase" id="RU365090"/>
    </source>
</evidence>
<dbReference type="SUPFAM" id="SSF63867">
    <property type="entry name" value="MoeA C-terminal domain-like"/>
    <property type="match status" value="1"/>
</dbReference>
<dbReference type="PATRIC" id="fig|178900.5.peg.459"/>
<feature type="domain" description="MoaB/Mog" evidence="12">
    <location>
        <begin position="174"/>
        <end position="311"/>
    </location>
</feature>
<keyword evidence="8 11" id="KW-0460">Magnesium</keyword>
<dbReference type="SMART" id="SM00852">
    <property type="entry name" value="MoCF_biosynth"/>
    <property type="match status" value="1"/>
</dbReference>
<evidence type="ECO:0000256" key="9">
    <source>
        <dbReference type="ARBA" id="ARBA00023150"/>
    </source>
</evidence>
<keyword evidence="6 11" id="KW-0808">Transferase</keyword>
<evidence type="ECO:0000256" key="6">
    <source>
        <dbReference type="ARBA" id="ARBA00022679"/>
    </source>
</evidence>
<organism evidence="13 14">
    <name type="scientific">Acetobacter cerevisiae</name>
    <dbReference type="NCBI Taxonomy" id="178900"/>
    <lineage>
        <taxon>Bacteria</taxon>
        <taxon>Pseudomonadati</taxon>
        <taxon>Pseudomonadota</taxon>
        <taxon>Alphaproteobacteria</taxon>
        <taxon>Acetobacterales</taxon>
        <taxon>Acetobacteraceae</taxon>
        <taxon>Acetobacter</taxon>
    </lineage>
</organism>
<dbReference type="InterPro" id="IPR001453">
    <property type="entry name" value="MoaB/Mog_dom"/>
</dbReference>
<comment type="similarity">
    <text evidence="4 11">Belongs to the MoeA family.</text>
</comment>
<evidence type="ECO:0000256" key="2">
    <source>
        <dbReference type="ARBA" id="ARBA00002901"/>
    </source>
</evidence>
<dbReference type="Proteomes" id="UP000075473">
    <property type="component" value="Unassembled WGS sequence"/>
</dbReference>
<dbReference type="CDD" id="cd00887">
    <property type="entry name" value="MoeA"/>
    <property type="match status" value="1"/>
</dbReference>
<dbReference type="NCBIfam" id="NF045515">
    <property type="entry name" value="Glp_gephyrin"/>
    <property type="match status" value="1"/>
</dbReference>
<dbReference type="InterPro" id="IPR005111">
    <property type="entry name" value="MoeA_C_domain_IV"/>
</dbReference>
<dbReference type="GO" id="GO:0061599">
    <property type="term" value="F:molybdopterin molybdotransferase activity"/>
    <property type="evidence" value="ECO:0007669"/>
    <property type="project" value="UniProtKB-UniRule"/>
</dbReference>
<keyword evidence="5 11" id="KW-0500">Molybdenum</keyword>
<dbReference type="RefSeq" id="WP_062251067.1">
    <property type="nucleotide sequence ID" value="NZ_LHZA01000157.1"/>
</dbReference>
<comment type="cofactor">
    <cofactor evidence="1 11">
        <name>Mg(2+)</name>
        <dbReference type="ChEBI" id="CHEBI:18420"/>
    </cofactor>
</comment>
<evidence type="ECO:0000256" key="4">
    <source>
        <dbReference type="ARBA" id="ARBA00010763"/>
    </source>
</evidence>
<dbReference type="InterPro" id="IPR036425">
    <property type="entry name" value="MoaB/Mog-like_dom_sf"/>
</dbReference>
<evidence type="ECO:0000313" key="14">
    <source>
        <dbReference type="Proteomes" id="UP000075473"/>
    </source>
</evidence>
<dbReference type="AlphaFoldDB" id="A0A149Q364"/>
<evidence type="ECO:0000256" key="3">
    <source>
        <dbReference type="ARBA" id="ARBA00005046"/>
    </source>
</evidence>
<sequence>MLDVAVARARILEKFSAGGSETVSLADGCGRVLASPLTARLSNPPVSISSMDGYALKAEDAQDGATLRIVGEAPAGHPSSLTVEKGTCLRLFTGSQIPAGADMVMIQENVRREGDHATLLSAGRVGQFIRKEGQDFRKGDILVPAGKKIGPRDIGLAAAGGHIWLPVSRRPRIGVLATGDEIVLPGDPASPDSIVNSGAFMITALLKSLGADAILLPVARDNAESLSAAIGQAHTLDLLVTIGGASIGTYDVVRSTLEAHGLALDFWKIAMRPGRPLMFGQLGHTPVIGLPGNPVAALVCSLVFVAPALRKLLGQPVPDKMETEAAVLGADIGENDQRQDFVRCRLTPQADGQLPLATPFSSQDSAQLNIFAQSQALLIRAPFAPAEKAGAPCRILRLP</sequence>
<dbReference type="EMBL" id="LHZA01000157">
    <property type="protein sequence ID" value="KXU91739.1"/>
    <property type="molecule type" value="Genomic_DNA"/>
</dbReference>
<protein>
    <recommendedName>
        <fullName evidence="11">Molybdopterin molybdenumtransferase</fullName>
        <ecNumber evidence="11">2.10.1.1</ecNumber>
    </recommendedName>
</protein>
<evidence type="ECO:0000256" key="7">
    <source>
        <dbReference type="ARBA" id="ARBA00022723"/>
    </source>
</evidence>
<dbReference type="GO" id="GO:0046872">
    <property type="term" value="F:metal ion binding"/>
    <property type="evidence" value="ECO:0007669"/>
    <property type="project" value="UniProtKB-UniRule"/>
</dbReference>
<dbReference type="InterPro" id="IPR005110">
    <property type="entry name" value="MoeA_linker/N"/>
</dbReference>
<evidence type="ECO:0000313" key="13">
    <source>
        <dbReference type="EMBL" id="KXU91739.1"/>
    </source>
</evidence>
<proteinExistence type="inferred from homology"/>
<comment type="catalytic activity">
    <reaction evidence="10">
        <text>adenylyl-molybdopterin + molybdate = Mo-molybdopterin + AMP + H(+)</text>
        <dbReference type="Rhea" id="RHEA:35047"/>
        <dbReference type="ChEBI" id="CHEBI:15378"/>
        <dbReference type="ChEBI" id="CHEBI:36264"/>
        <dbReference type="ChEBI" id="CHEBI:62727"/>
        <dbReference type="ChEBI" id="CHEBI:71302"/>
        <dbReference type="ChEBI" id="CHEBI:456215"/>
        <dbReference type="EC" id="2.10.1.1"/>
    </reaction>
</comment>
<keyword evidence="9 11" id="KW-0501">Molybdenum cofactor biosynthesis</keyword>
<dbReference type="Gene3D" id="3.40.980.10">
    <property type="entry name" value="MoaB/Mog-like domain"/>
    <property type="match status" value="1"/>
</dbReference>
<dbReference type="Gene3D" id="2.170.190.11">
    <property type="entry name" value="Molybdopterin biosynthesis moea protein, domain 3"/>
    <property type="match status" value="1"/>
</dbReference>
<evidence type="ECO:0000256" key="10">
    <source>
        <dbReference type="ARBA" id="ARBA00047317"/>
    </source>
</evidence>
<dbReference type="SUPFAM" id="SSF63882">
    <property type="entry name" value="MoeA N-terminal region -like"/>
    <property type="match status" value="1"/>
</dbReference>
<dbReference type="PANTHER" id="PTHR10192">
    <property type="entry name" value="MOLYBDOPTERIN BIOSYNTHESIS PROTEIN"/>
    <property type="match status" value="1"/>
</dbReference>
<dbReference type="SUPFAM" id="SSF53218">
    <property type="entry name" value="Molybdenum cofactor biosynthesis proteins"/>
    <property type="match status" value="1"/>
</dbReference>
<evidence type="ECO:0000256" key="8">
    <source>
        <dbReference type="ARBA" id="ARBA00022842"/>
    </source>
</evidence>
<dbReference type="UniPathway" id="UPA00344"/>
<dbReference type="EC" id="2.10.1.1" evidence="11"/>
<dbReference type="InterPro" id="IPR038987">
    <property type="entry name" value="MoeA-like"/>
</dbReference>
<dbReference type="InterPro" id="IPR008284">
    <property type="entry name" value="MoCF_biosynth_CS"/>
</dbReference>
<comment type="pathway">
    <text evidence="3 11">Cofactor biosynthesis; molybdopterin biosynthesis.</text>
</comment>
<evidence type="ECO:0000256" key="1">
    <source>
        <dbReference type="ARBA" id="ARBA00001946"/>
    </source>
</evidence>
<dbReference type="Pfam" id="PF03453">
    <property type="entry name" value="MoeA_N"/>
    <property type="match status" value="1"/>
</dbReference>
<dbReference type="InterPro" id="IPR036688">
    <property type="entry name" value="MoeA_C_domain_IV_sf"/>
</dbReference>
<comment type="function">
    <text evidence="2 11">Catalyzes the insertion of molybdate into adenylated molybdopterin with the concomitant release of AMP.</text>
</comment>
<dbReference type="GO" id="GO:0006777">
    <property type="term" value="P:Mo-molybdopterin cofactor biosynthetic process"/>
    <property type="evidence" value="ECO:0007669"/>
    <property type="project" value="UniProtKB-UniRule"/>
</dbReference>
<dbReference type="FunFam" id="3.40.980.10:FF:000004">
    <property type="entry name" value="Molybdopterin molybdenumtransferase"/>
    <property type="match status" value="1"/>
</dbReference>
<gene>
    <name evidence="13" type="ORF">AD928_13540</name>
</gene>
<reference evidence="13 14" key="1">
    <citation type="submission" date="2015-06" db="EMBL/GenBank/DDBJ databases">
        <title>Improved classification and identification of acetic acid bacteria using matrix-assisted laser desorption/ionization time-of-flight mass spectrometry; Gluconobacter nephelii and Gluconobacter uchimurae are later heterotypic synonyms of Gluconobacter japonicus and Gluconobacter oxydans, respectively.</title>
        <authorList>
            <person name="Li L."/>
            <person name="Cleenwerck I."/>
            <person name="De Vuyst L."/>
            <person name="Vandamme P."/>
        </authorList>
    </citation>
    <scope>NUCLEOTIDE SEQUENCE [LARGE SCALE GENOMIC DNA]</scope>
    <source>
        <strain evidence="13 14">LMG 1625</strain>
    </source>
</reference>
<comment type="caution">
    <text evidence="13">The sequence shown here is derived from an EMBL/GenBank/DDBJ whole genome shotgun (WGS) entry which is preliminary data.</text>
</comment>
<dbReference type="PROSITE" id="PS01079">
    <property type="entry name" value="MOCF_BIOSYNTHESIS_2"/>
    <property type="match status" value="1"/>
</dbReference>
<name>A0A149Q364_9PROT</name>
<dbReference type="InterPro" id="IPR036135">
    <property type="entry name" value="MoeA_linker/N_sf"/>
</dbReference>
<evidence type="ECO:0000256" key="5">
    <source>
        <dbReference type="ARBA" id="ARBA00022505"/>
    </source>
</evidence>
<dbReference type="Pfam" id="PF00994">
    <property type="entry name" value="MoCF_biosynth"/>
    <property type="match status" value="1"/>
</dbReference>
<dbReference type="Gene3D" id="2.40.340.10">
    <property type="entry name" value="MoeA, C-terminal, domain IV"/>
    <property type="match status" value="1"/>
</dbReference>
<keyword evidence="7 11" id="KW-0479">Metal-binding</keyword>
<accession>A0A149Q364</accession>
<dbReference type="Gene3D" id="3.90.105.10">
    <property type="entry name" value="Molybdopterin biosynthesis moea protein, domain 2"/>
    <property type="match status" value="1"/>
</dbReference>
<dbReference type="PANTHER" id="PTHR10192:SF5">
    <property type="entry name" value="GEPHYRIN"/>
    <property type="match status" value="1"/>
</dbReference>
<evidence type="ECO:0000259" key="12">
    <source>
        <dbReference type="SMART" id="SM00852"/>
    </source>
</evidence>
<dbReference type="Pfam" id="PF03454">
    <property type="entry name" value="MoeA_C"/>
    <property type="match status" value="1"/>
</dbReference>